<protein>
    <recommendedName>
        <fullName evidence="4">Swi5-dependent recombination DNA repair protein 1</fullName>
    </recommendedName>
</protein>
<dbReference type="VEuPathDB" id="FungiDB:BO82DRAFT_400450"/>
<evidence type="ECO:0000313" key="3">
    <source>
        <dbReference type="Proteomes" id="UP000248340"/>
    </source>
</evidence>
<evidence type="ECO:0000256" key="1">
    <source>
        <dbReference type="SAM" id="MobiDB-lite"/>
    </source>
</evidence>
<dbReference type="Proteomes" id="UP000248340">
    <property type="component" value="Unassembled WGS sequence"/>
</dbReference>
<dbReference type="GeneID" id="37141925"/>
<dbReference type="AlphaFoldDB" id="A0A319CIT2"/>
<name>A0A319CIT2_9EURO</name>
<evidence type="ECO:0008006" key="4">
    <source>
        <dbReference type="Google" id="ProtNLM"/>
    </source>
</evidence>
<feature type="region of interest" description="Disordered" evidence="1">
    <location>
        <begin position="97"/>
        <end position="179"/>
    </location>
</feature>
<dbReference type="PANTHER" id="PTHR28527:SF1">
    <property type="entry name" value="SWI5-DEPENDENT RECOMBINATION DNA REPAIR PROTEIN 1"/>
    <property type="match status" value="1"/>
</dbReference>
<dbReference type="EMBL" id="KZ821688">
    <property type="protein sequence ID" value="PYH83701.1"/>
    <property type="molecule type" value="Genomic_DNA"/>
</dbReference>
<sequence length="330" mass="36258">MSSTHKRRRLNPSPSATLTKPFKSPLRRPAPATENPHEAVTGSPTLNTMQVQLQEQIQVRTAHTGYSIKPSIYSQNCSNNSVPSNWRRHSYHYNYRNLNLNSTPPKPGTYSPPPALANPGASSPNPDSTTPTPIKPSSQSRPRPRSRPLTLTAPRTPRTPQKPTPLSASSSPPTTELSALTTQKATLLAHLHALTAEHDTLQQARRIETQHKTVELERLIHKWKGISQRAAEEVFLGARERVSRMGGLQVLKAGAGSWGWDCEDQDPSAGLQGRGRSWEGDFGDGKGGQGQGHDDGDGEEQELTMEVMLKMMKIDFGVIGYDVEREGWGT</sequence>
<reference evidence="2 3" key="1">
    <citation type="submission" date="2016-12" db="EMBL/GenBank/DDBJ databases">
        <title>The genomes of Aspergillus section Nigri reveals drivers in fungal speciation.</title>
        <authorList>
            <consortium name="DOE Joint Genome Institute"/>
            <person name="Vesth T.C."/>
            <person name="Nybo J."/>
            <person name="Theobald S."/>
            <person name="Brandl J."/>
            <person name="Frisvad J.C."/>
            <person name="Nielsen K.F."/>
            <person name="Lyhne E.K."/>
            <person name="Kogle M.E."/>
            <person name="Kuo A."/>
            <person name="Riley R."/>
            <person name="Clum A."/>
            <person name="Nolan M."/>
            <person name="Lipzen A."/>
            <person name="Salamov A."/>
            <person name="Henrissat B."/>
            <person name="Wiebenga A."/>
            <person name="De Vries R.P."/>
            <person name="Grigoriev I.V."/>
            <person name="Mortensen U.H."/>
            <person name="Andersen M.R."/>
            <person name="Baker S.E."/>
        </authorList>
    </citation>
    <scope>NUCLEOTIDE SEQUENCE [LARGE SCALE GENOMIC DNA]</scope>
    <source>
        <strain evidence="2 3">CBS 121591</strain>
    </source>
</reference>
<dbReference type="OrthoDB" id="27934at2759"/>
<accession>A0A319CIT2</accession>
<feature type="compositionally biased region" description="Pro residues" evidence="1">
    <location>
        <begin position="104"/>
        <end position="116"/>
    </location>
</feature>
<dbReference type="GO" id="GO:0006310">
    <property type="term" value="P:DNA recombination"/>
    <property type="evidence" value="ECO:0007669"/>
    <property type="project" value="TreeGrafter"/>
</dbReference>
<feature type="region of interest" description="Disordered" evidence="1">
    <location>
        <begin position="261"/>
        <end position="299"/>
    </location>
</feature>
<dbReference type="STRING" id="1448315.A0A319CIT2"/>
<gene>
    <name evidence="2" type="ORF">BO82DRAFT_400450</name>
</gene>
<dbReference type="Gene3D" id="6.10.140.1020">
    <property type="match status" value="1"/>
</dbReference>
<feature type="compositionally biased region" description="Low complexity" evidence="1">
    <location>
        <begin position="122"/>
        <end position="179"/>
    </location>
</feature>
<dbReference type="RefSeq" id="XP_025493901.1">
    <property type="nucleotide sequence ID" value="XM_025639183.1"/>
</dbReference>
<feature type="compositionally biased region" description="Basic residues" evidence="1">
    <location>
        <begin position="1"/>
        <end position="10"/>
    </location>
</feature>
<keyword evidence="3" id="KW-1185">Reference proteome</keyword>
<dbReference type="PANTHER" id="PTHR28527">
    <property type="entry name" value="MATING-TYPE SWITCHING PROTEIN SWI2-RELATED"/>
    <property type="match status" value="1"/>
</dbReference>
<feature type="region of interest" description="Disordered" evidence="1">
    <location>
        <begin position="1"/>
        <end position="44"/>
    </location>
</feature>
<evidence type="ECO:0000313" key="2">
    <source>
        <dbReference type="EMBL" id="PYH83701.1"/>
    </source>
</evidence>
<organism evidence="2 3">
    <name type="scientific">Aspergillus uvarum CBS 121591</name>
    <dbReference type="NCBI Taxonomy" id="1448315"/>
    <lineage>
        <taxon>Eukaryota</taxon>
        <taxon>Fungi</taxon>
        <taxon>Dikarya</taxon>
        <taxon>Ascomycota</taxon>
        <taxon>Pezizomycotina</taxon>
        <taxon>Eurotiomycetes</taxon>
        <taxon>Eurotiomycetidae</taxon>
        <taxon>Eurotiales</taxon>
        <taxon>Aspergillaceae</taxon>
        <taxon>Aspergillus</taxon>
        <taxon>Aspergillus subgen. Circumdati</taxon>
    </lineage>
</organism>
<proteinExistence type="predicted"/>